<evidence type="ECO:0008006" key="4">
    <source>
        <dbReference type="Google" id="ProtNLM"/>
    </source>
</evidence>
<proteinExistence type="predicted"/>
<accession>A0ABQ2HCX0</accession>
<dbReference type="Proteomes" id="UP000597656">
    <property type="component" value="Unassembled WGS sequence"/>
</dbReference>
<feature type="transmembrane region" description="Helical" evidence="1">
    <location>
        <begin position="343"/>
        <end position="362"/>
    </location>
</feature>
<keyword evidence="3" id="KW-1185">Reference proteome</keyword>
<name>A0ABQ2HCX0_9PSEU</name>
<keyword evidence="1" id="KW-1133">Transmembrane helix</keyword>
<keyword evidence="1" id="KW-0812">Transmembrane</keyword>
<organism evidence="2 3">
    <name type="scientific">Lentzea pudingi</name>
    <dbReference type="NCBI Taxonomy" id="1789439"/>
    <lineage>
        <taxon>Bacteria</taxon>
        <taxon>Bacillati</taxon>
        <taxon>Actinomycetota</taxon>
        <taxon>Actinomycetes</taxon>
        <taxon>Pseudonocardiales</taxon>
        <taxon>Pseudonocardiaceae</taxon>
        <taxon>Lentzea</taxon>
    </lineage>
</organism>
<evidence type="ECO:0000313" key="3">
    <source>
        <dbReference type="Proteomes" id="UP000597656"/>
    </source>
</evidence>
<dbReference type="EMBL" id="BMNC01000001">
    <property type="protein sequence ID" value="GGM76401.1"/>
    <property type="molecule type" value="Genomic_DNA"/>
</dbReference>
<protein>
    <recommendedName>
        <fullName evidence="4">DUF4239 domain-containing protein</fullName>
    </recommendedName>
</protein>
<feature type="transmembrane region" description="Helical" evidence="1">
    <location>
        <begin position="383"/>
        <end position="399"/>
    </location>
</feature>
<comment type="caution">
    <text evidence="2">The sequence shown here is derived from an EMBL/GenBank/DDBJ whole genome shotgun (WGS) entry which is preliminary data.</text>
</comment>
<reference evidence="3" key="1">
    <citation type="journal article" date="2019" name="Int. J. Syst. Evol. Microbiol.">
        <title>The Global Catalogue of Microorganisms (GCM) 10K type strain sequencing project: providing services to taxonomists for standard genome sequencing and annotation.</title>
        <authorList>
            <consortium name="The Broad Institute Genomics Platform"/>
            <consortium name="The Broad Institute Genome Sequencing Center for Infectious Disease"/>
            <person name="Wu L."/>
            <person name="Ma J."/>
        </authorList>
    </citation>
    <scope>NUCLEOTIDE SEQUENCE [LARGE SCALE GENOMIC DNA]</scope>
    <source>
        <strain evidence="3">CGMCC 4.7319</strain>
    </source>
</reference>
<feature type="transmembrane region" description="Helical" evidence="1">
    <location>
        <begin position="148"/>
        <end position="174"/>
    </location>
</feature>
<feature type="transmembrane region" description="Helical" evidence="1">
    <location>
        <begin position="195"/>
        <end position="216"/>
    </location>
</feature>
<sequence length="408" mass="44235">MRARRVVQVVAVLVGAACTFFAGWNYSDASSAWQEAVRVEVEKAGVHQDEVRQVYANEGPFAFRVAVLQIRAAALAPLGENARTERTIAENSAFALRQASDPTSLLGQRRYDLPGGGSDLARRLADLGAKREKPLPDPDVPDREGDELALAALWISVITVLVTGVAVAGASVRGRESSLQLVPQPGAVPEQERRLTFLLLAVWAAGVLLPLTQLAFSSLEQRHQADSARHAVQARSAESISSTRTEFRVTSLQIAREGSVAATAREIDAVYGDARTAARDLARAEADAATRSEAVAERMARTDGVESGLATALTSRPHNWAALKALSDREADLADVYGMVSNTMLGLIGFLVLAEVRVHLVAERRRRPQPERRSLARRDRRTVGLFCLAVAVAVALWLARRRRTTGRE</sequence>
<evidence type="ECO:0000313" key="2">
    <source>
        <dbReference type="EMBL" id="GGM76401.1"/>
    </source>
</evidence>
<dbReference type="PROSITE" id="PS51257">
    <property type="entry name" value="PROKAR_LIPOPROTEIN"/>
    <property type="match status" value="1"/>
</dbReference>
<dbReference type="RefSeq" id="WP_189153347.1">
    <property type="nucleotide sequence ID" value="NZ_BMNC01000001.1"/>
</dbReference>
<evidence type="ECO:0000256" key="1">
    <source>
        <dbReference type="SAM" id="Phobius"/>
    </source>
</evidence>
<keyword evidence="1" id="KW-0472">Membrane</keyword>
<gene>
    <name evidence="2" type="ORF">GCM10011609_10420</name>
</gene>